<comment type="caution">
    <text evidence="2">The sequence shown here is derived from an EMBL/GenBank/DDBJ whole genome shotgun (WGS) entry which is preliminary data.</text>
</comment>
<evidence type="ECO:0000313" key="1">
    <source>
        <dbReference type="EMBL" id="CAF3573443.1"/>
    </source>
</evidence>
<dbReference type="InterPro" id="IPR032675">
    <property type="entry name" value="LRR_dom_sf"/>
</dbReference>
<organism evidence="2 3">
    <name type="scientific">Rotaria socialis</name>
    <dbReference type="NCBI Taxonomy" id="392032"/>
    <lineage>
        <taxon>Eukaryota</taxon>
        <taxon>Metazoa</taxon>
        <taxon>Spiralia</taxon>
        <taxon>Gnathifera</taxon>
        <taxon>Rotifera</taxon>
        <taxon>Eurotatoria</taxon>
        <taxon>Bdelloidea</taxon>
        <taxon>Philodinida</taxon>
        <taxon>Philodinidae</taxon>
        <taxon>Rotaria</taxon>
    </lineage>
</organism>
<evidence type="ECO:0000313" key="2">
    <source>
        <dbReference type="EMBL" id="CAF4874527.1"/>
    </source>
</evidence>
<dbReference type="Proteomes" id="UP000663838">
    <property type="component" value="Unassembled WGS sequence"/>
</dbReference>
<dbReference type="AlphaFoldDB" id="A0A821TKT0"/>
<gene>
    <name evidence="1" type="ORF">KIK155_LOCUS19566</name>
    <name evidence="2" type="ORF">TOA249_LOCUS28753</name>
</gene>
<accession>A0A821TKT0</accession>
<dbReference type="Proteomes" id="UP000663865">
    <property type="component" value="Unassembled WGS sequence"/>
</dbReference>
<dbReference type="SUPFAM" id="SSF52047">
    <property type="entry name" value="RNI-like"/>
    <property type="match status" value="1"/>
</dbReference>
<protein>
    <recommendedName>
        <fullName evidence="4">F-box domain-containing protein</fullName>
    </recommendedName>
</protein>
<evidence type="ECO:0008006" key="4">
    <source>
        <dbReference type="Google" id="ProtNLM"/>
    </source>
</evidence>
<sequence>MNLEHLVNELLLDIFEYLKSVHLLQAFSHLNSRFNNLVVIHFRTHGLDLQSISKHDFDTICQQNLPLIADRISGLRLSDDDDTPNQIDLFLSHSFIVNRFVQLKSLSLYHISSNEIMKKVVLQIRHHPLTHFSLINCHLTFHQKTLRDVLNRIWHLPKLTHCHLDLHFRSTSEFSIPTIRSKSIEHLCIENISLNSNQLSRLFRCTPNLQHLTASINKLSNNTQFPYVIQSITSLKLAVDHLTQGTINLLKKMPNLTVLTLQTGKHNMNGHRWKQFIVDYMPKLKTFRFLMFFDVNNEEEIEEILDSYRTPFWLIDHQWFTRCHWELDNNKILIYFYTLPYAFSFYSYIFKSSNVRTKSTCPRDDDYWSYNRVTTLIQHYSTLHDLFLSHIRFHNIRHLEMNLPVSDQFLSVLSRLDQLTSLSVSSDADIDDDIVLSQLQTLINRAPRLYSLTIADWRSSIIQHLPLYLTSNSIRRLDLQSHHYLKRDRCFNSEQCVAFLRSPLAKQCEVLQIVVDNRLNIDNLINGMANIQALKVVLQLGQWDNHFPSQEEFITWMVSGYSRTFTENLTGTETIRLWIHK</sequence>
<evidence type="ECO:0000313" key="3">
    <source>
        <dbReference type="Proteomes" id="UP000663838"/>
    </source>
</evidence>
<dbReference type="EMBL" id="CAJOBS010004122">
    <property type="protein sequence ID" value="CAF4874527.1"/>
    <property type="molecule type" value="Genomic_DNA"/>
</dbReference>
<name>A0A821TKT0_9BILA</name>
<reference evidence="2" key="1">
    <citation type="submission" date="2021-02" db="EMBL/GenBank/DDBJ databases">
        <authorList>
            <person name="Nowell W R."/>
        </authorList>
    </citation>
    <scope>NUCLEOTIDE SEQUENCE</scope>
</reference>
<dbReference type="EMBL" id="CAJNYV010003466">
    <property type="protein sequence ID" value="CAF3573443.1"/>
    <property type="molecule type" value="Genomic_DNA"/>
</dbReference>
<proteinExistence type="predicted"/>
<dbReference type="Gene3D" id="3.80.10.10">
    <property type="entry name" value="Ribonuclease Inhibitor"/>
    <property type="match status" value="1"/>
</dbReference>